<keyword evidence="5" id="KW-1185">Reference proteome</keyword>
<feature type="domain" description="DUF8173" evidence="3">
    <location>
        <begin position="170"/>
        <end position="314"/>
    </location>
</feature>
<evidence type="ECO:0000256" key="1">
    <source>
        <dbReference type="SAM" id="MobiDB-lite"/>
    </source>
</evidence>
<comment type="caution">
    <text evidence="4">The sequence shown here is derived from an EMBL/GenBank/DDBJ whole genome shotgun (WGS) entry which is preliminary data.</text>
</comment>
<gene>
    <name evidence="4" type="ORF">SE15_12255</name>
</gene>
<name>A0A0N8GQ63_9CHLR</name>
<keyword evidence="2" id="KW-1133">Transmembrane helix</keyword>
<dbReference type="OrthoDB" id="165084at2"/>
<dbReference type="AlphaFoldDB" id="A0A0N8GQ63"/>
<reference evidence="4 5" key="1">
    <citation type="submission" date="2015-07" db="EMBL/GenBank/DDBJ databases">
        <title>Whole genome sequence of Thermanaerothrix daxensis DSM 23592.</title>
        <authorList>
            <person name="Hemp J."/>
            <person name="Ward L.M."/>
            <person name="Pace L.A."/>
            <person name="Fischer W.W."/>
        </authorList>
    </citation>
    <scope>NUCLEOTIDE SEQUENCE [LARGE SCALE GENOMIC DNA]</scope>
    <source>
        <strain evidence="4 5">GNS-1</strain>
    </source>
</reference>
<feature type="transmembrane region" description="Helical" evidence="2">
    <location>
        <begin position="204"/>
        <end position="231"/>
    </location>
</feature>
<dbReference type="EMBL" id="LGKO01000005">
    <property type="protein sequence ID" value="KPL82818.1"/>
    <property type="molecule type" value="Genomic_DNA"/>
</dbReference>
<feature type="region of interest" description="Disordered" evidence="1">
    <location>
        <begin position="324"/>
        <end position="352"/>
    </location>
</feature>
<dbReference type="RefSeq" id="WP_054522375.1">
    <property type="nucleotide sequence ID" value="NZ_LGKO01000005.1"/>
</dbReference>
<dbReference type="Pfam" id="PF26514">
    <property type="entry name" value="DUF8173"/>
    <property type="match status" value="1"/>
</dbReference>
<accession>A0A0N8GQ63</accession>
<dbReference type="Proteomes" id="UP000050544">
    <property type="component" value="Unassembled WGS sequence"/>
</dbReference>
<sequence length="352" mass="37171">MKTKHTTFWLISVISLVLLLGSWHPAIAKPSVSFISQTYSGDRLVIGETFTLHSGETLAGDLIIIGGTAEVQKGATVNGDVDLLGGSLKLAGEIVASINAVGATIEFEDGALIRGDIHTVASSISGLEKATLMGSLNTFSPSIGVWRTPVFRWQPIPTEPFNFLQRAFLNLLRTVAVAILALLIALILPVPLDRISQTLTHEPFLSGGLGLLTLLVMPAVIVILLITIILIPVALAGLMILALALLLGWVAVGYEIGNRMADLFKSIWSPPLAAGIGTLILGFVLYLLGYIPCLGGILSFLIGCWGLGAVLLSRFGTQVFRTIPPTPPTAGGPEITSSLVPPSREENAEGEN</sequence>
<proteinExistence type="predicted"/>
<dbReference type="InterPro" id="IPR058486">
    <property type="entry name" value="DUF8173"/>
</dbReference>
<evidence type="ECO:0000256" key="2">
    <source>
        <dbReference type="SAM" id="Phobius"/>
    </source>
</evidence>
<feature type="compositionally biased region" description="Basic and acidic residues" evidence="1">
    <location>
        <begin position="343"/>
        <end position="352"/>
    </location>
</feature>
<keyword evidence="2" id="KW-0472">Membrane</keyword>
<evidence type="ECO:0000313" key="5">
    <source>
        <dbReference type="Proteomes" id="UP000050544"/>
    </source>
</evidence>
<feature type="transmembrane region" description="Helical" evidence="2">
    <location>
        <begin position="171"/>
        <end position="192"/>
    </location>
</feature>
<organism evidence="4 5">
    <name type="scientific">Thermanaerothrix daxensis</name>
    <dbReference type="NCBI Taxonomy" id="869279"/>
    <lineage>
        <taxon>Bacteria</taxon>
        <taxon>Bacillati</taxon>
        <taxon>Chloroflexota</taxon>
        <taxon>Anaerolineae</taxon>
        <taxon>Anaerolineales</taxon>
        <taxon>Anaerolineaceae</taxon>
        <taxon>Thermanaerothrix</taxon>
    </lineage>
</organism>
<evidence type="ECO:0000259" key="3">
    <source>
        <dbReference type="Pfam" id="PF26514"/>
    </source>
</evidence>
<feature type="transmembrane region" description="Helical" evidence="2">
    <location>
        <begin position="268"/>
        <end position="288"/>
    </location>
</feature>
<feature type="transmembrane region" description="Helical" evidence="2">
    <location>
        <begin position="294"/>
        <end position="312"/>
    </location>
</feature>
<evidence type="ECO:0000313" key="4">
    <source>
        <dbReference type="EMBL" id="KPL82818.1"/>
    </source>
</evidence>
<dbReference type="STRING" id="869279.SE15_12255"/>
<protein>
    <recommendedName>
        <fullName evidence="3">DUF8173 domain-containing protein</fullName>
    </recommendedName>
</protein>
<feature type="transmembrane region" description="Helical" evidence="2">
    <location>
        <begin position="237"/>
        <end position="256"/>
    </location>
</feature>
<keyword evidence="2" id="KW-0812">Transmembrane</keyword>